<dbReference type="InterPro" id="IPR010298">
    <property type="entry name" value="YacP-like"/>
</dbReference>
<dbReference type="RefSeq" id="WP_191748806.1">
    <property type="nucleotide sequence ID" value="NZ_JACSQZ010000009.1"/>
</dbReference>
<dbReference type="Proteomes" id="UP000640335">
    <property type="component" value="Unassembled WGS sequence"/>
</dbReference>
<proteinExistence type="predicted"/>
<evidence type="ECO:0000313" key="1">
    <source>
        <dbReference type="EMBL" id="MBD7914316.1"/>
    </source>
</evidence>
<accession>A0ABR8Q1M0</accession>
<protein>
    <submittedName>
        <fullName evidence="1">NYN domain-containing protein</fullName>
    </submittedName>
</protein>
<reference evidence="1 2" key="1">
    <citation type="submission" date="2020-08" db="EMBL/GenBank/DDBJ databases">
        <title>A Genomic Blueprint of the Chicken Gut Microbiome.</title>
        <authorList>
            <person name="Gilroy R."/>
            <person name="Ravi A."/>
            <person name="Getino M."/>
            <person name="Pursley I."/>
            <person name="Horton D.L."/>
            <person name="Alikhan N.-F."/>
            <person name="Baker D."/>
            <person name="Gharbi K."/>
            <person name="Hall N."/>
            <person name="Watson M."/>
            <person name="Adriaenssens E.M."/>
            <person name="Foster-Nyarko E."/>
            <person name="Jarju S."/>
            <person name="Secka A."/>
            <person name="Antonio M."/>
            <person name="Oren A."/>
            <person name="Chaudhuri R."/>
            <person name="La Ragione R.M."/>
            <person name="Hildebrand F."/>
            <person name="Pallen M.J."/>
        </authorList>
    </citation>
    <scope>NUCLEOTIDE SEQUENCE [LARGE SCALE GENOMIC DNA]</scope>
    <source>
        <strain evidence="1 2">Sa3CUN1</strain>
    </source>
</reference>
<gene>
    <name evidence="1" type="ORF">H9660_04070</name>
</gene>
<keyword evidence="2" id="KW-1185">Reference proteome</keyword>
<dbReference type="EMBL" id="JACSQZ010000009">
    <property type="protein sequence ID" value="MBD7914316.1"/>
    <property type="molecule type" value="Genomic_DNA"/>
</dbReference>
<dbReference type="Pfam" id="PF05991">
    <property type="entry name" value="NYN_YacP"/>
    <property type="match status" value="1"/>
</dbReference>
<evidence type="ECO:0000313" key="2">
    <source>
        <dbReference type="Proteomes" id="UP000640335"/>
    </source>
</evidence>
<dbReference type="PANTHER" id="PTHR34547:SF1">
    <property type="entry name" value="YACP-LIKE NYN DOMAIN PROTEIN"/>
    <property type="match status" value="1"/>
</dbReference>
<comment type="caution">
    <text evidence="1">The sequence shown here is derived from an EMBL/GenBank/DDBJ whole genome shotgun (WGS) entry which is preliminary data.</text>
</comment>
<organism evidence="1 2">
    <name type="scientific">Clostridium gallinarum</name>
    <dbReference type="NCBI Taxonomy" id="2762246"/>
    <lineage>
        <taxon>Bacteria</taxon>
        <taxon>Bacillati</taxon>
        <taxon>Bacillota</taxon>
        <taxon>Clostridia</taxon>
        <taxon>Eubacteriales</taxon>
        <taxon>Clostridiaceae</taxon>
        <taxon>Clostridium</taxon>
    </lineage>
</organism>
<sequence length="171" mass="20009">MKIIFVDGYNVINSWPNLKQQKDYSFDGARQSLIDSLHNYSVYEGCKVIIVFDAHKVNRSIEKKEDINNNISIVFTKDGETADSYIEKEVHNLGRRFEVYVVTSDWLEQQTIFQRGAVRVSSIEFYNDVIDTENRIKRKANKNTHLLHKNNLLDNVNDDILKKLEAIRRSK</sequence>
<dbReference type="CDD" id="cd10912">
    <property type="entry name" value="PIN_YacP-like"/>
    <property type="match status" value="1"/>
</dbReference>
<dbReference type="PANTHER" id="PTHR34547">
    <property type="entry name" value="YACP-LIKE NYN DOMAIN PROTEIN"/>
    <property type="match status" value="1"/>
</dbReference>
<name>A0ABR8Q1M0_9CLOT</name>